<protein>
    <submittedName>
        <fullName evidence="1">Uncharacterized protein</fullName>
    </submittedName>
</protein>
<organism evidence="1">
    <name type="scientific">marine sediment metagenome</name>
    <dbReference type="NCBI Taxonomy" id="412755"/>
    <lineage>
        <taxon>unclassified sequences</taxon>
        <taxon>metagenomes</taxon>
        <taxon>ecological metagenomes</taxon>
    </lineage>
</organism>
<dbReference type="SUPFAM" id="SSF49899">
    <property type="entry name" value="Concanavalin A-like lectins/glucanases"/>
    <property type="match status" value="1"/>
</dbReference>
<dbReference type="EMBL" id="BARW01008205">
    <property type="protein sequence ID" value="GAI81721.1"/>
    <property type="molecule type" value="Genomic_DNA"/>
</dbReference>
<evidence type="ECO:0000313" key="1">
    <source>
        <dbReference type="EMBL" id="GAI81721.1"/>
    </source>
</evidence>
<dbReference type="InterPro" id="IPR013320">
    <property type="entry name" value="ConA-like_dom_sf"/>
</dbReference>
<reference evidence="1" key="1">
    <citation type="journal article" date="2014" name="Front. Microbiol.">
        <title>High frequency of phylogenetically diverse reductive dehalogenase-homologous genes in deep subseafloor sedimentary metagenomes.</title>
        <authorList>
            <person name="Kawai M."/>
            <person name="Futagami T."/>
            <person name="Toyoda A."/>
            <person name="Takaki Y."/>
            <person name="Nishi S."/>
            <person name="Hori S."/>
            <person name="Arai W."/>
            <person name="Tsubouchi T."/>
            <person name="Morono Y."/>
            <person name="Uchiyama I."/>
            <person name="Ito T."/>
            <person name="Fujiyama A."/>
            <person name="Inagaki F."/>
            <person name="Takami H."/>
        </authorList>
    </citation>
    <scope>NUCLEOTIDE SEQUENCE</scope>
    <source>
        <strain evidence="1">Expedition CK06-06</strain>
    </source>
</reference>
<sequence length="50" mass="5596">MGNALSFDGTDDYVDCNNNVGNFYILDPFTIEAWINSKLDNSDEAIYDNA</sequence>
<name>X1SRE5_9ZZZZ</name>
<dbReference type="Gene3D" id="2.60.120.200">
    <property type="match status" value="1"/>
</dbReference>
<dbReference type="AlphaFoldDB" id="X1SRE5"/>
<accession>X1SRE5</accession>
<proteinExistence type="predicted"/>
<comment type="caution">
    <text evidence="1">The sequence shown here is derived from an EMBL/GenBank/DDBJ whole genome shotgun (WGS) entry which is preliminary data.</text>
</comment>
<gene>
    <name evidence="1" type="ORF">S12H4_16895</name>
</gene>